<keyword evidence="1" id="KW-1133">Transmembrane helix</keyword>
<dbReference type="RefSeq" id="WP_164325265.1">
    <property type="nucleotide sequence ID" value="NZ_JAAGLU010000704.1"/>
</dbReference>
<feature type="transmembrane region" description="Helical" evidence="1">
    <location>
        <begin position="57"/>
        <end position="75"/>
    </location>
</feature>
<evidence type="ECO:0000313" key="3">
    <source>
        <dbReference type="EMBL" id="NEC93307.1"/>
    </source>
</evidence>
<reference evidence="3" key="1">
    <citation type="submission" date="2020-01" db="EMBL/GenBank/DDBJ databases">
        <title>Insect and environment-associated Actinomycetes.</title>
        <authorList>
            <person name="Currrie C."/>
            <person name="Chevrette M."/>
            <person name="Carlson C."/>
            <person name="Stubbendieck R."/>
            <person name="Wendt-Pienkowski E."/>
        </authorList>
    </citation>
    <scope>NUCLEOTIDE SEQUENCE</scope>
    <source>
        <strain evidence="3">SID12501</strain>
    </source>
</reference>
<keyword evidence="1" id="KW-0812">Transmembrane</keyword>
<sequence>AWGDAQPDLVPDAVTRWASYGSLGPELFFVISGFVILMTAWGRTTVAVVASRIGRLYPSYWVAVLLTGALLLLVWSEGKHVTPGQVAANLTMLQAVVGVDHVDGVYWTLWAELRFYLLMGLLVLVGVTRRRVLTVALLWPPVAL</sequence>
<protein>
    <submittedName>
        <fullName evidence="3">Acyltransferase family protein</fullName>
    </submittedName>
</protein>
<gene>
    <name evidence="3" type="ORF">G3I71_48015</name>
</gene>
<dbReference type="EMBL" id="JAAGLU010000704">
    <property type="protein sequence ID" value="NEC93307.1"/>
    <property type="molecule type" value="Genomic_DNA"/>
</dbReference>
<dbReference type="PANTHER" id="PTHR23028">
    <property type="entry name" value="ACETYLTRANSFERASE"/>
    <property type="match status" value="1"/>
</dbReference>
<dbReference type="InterPro" id="IPR002656">
    <property type="entry name" value="Acyl_transf_3_dom"/>
</dbReference>
<feature type="non-terminal residue" evidence="3">
    <location>
        <position position="1"/>
    </location>
</feature>
<feature type="transmembrane region" description="Helical" evidence="1">
    <location>
        <begin position="107"/>
        <end position="127"/>
    </location>
</feature>
<feature type="non-terminal residue" evidence="3">
    <location>
        <position position="144"/>
    </location>
</feature>
<evidence type="ECO:0000256" key="1">
    <source>
        <dbReference type="SAM" id="Phobius"/>
    </source>
</evidence>
<dbReference type="InterPro" id="IPR050879">
    <property type="entry name" value="Acyltransferase_3"/>
</dbReference>
<evidence type="ECO:0000259" key="2">
    <source>
        <dbReference type="Pfam" id="PF01757"/>
    </source>
</evidence>
<organism evidence="3">
    <name type="scientific">Streptomyces sp. SID12501</name>
    <dbReference type="NCBI Taxonomy" id="2706042"/>
    <lineage>
        <taxon>Bacteria</taxon>
        <taxon>Bacillati</taxon>
        <taxon>Actinomycetota</taxon>
        <taxon>Actinomycetes</taxon>
        <taxon>Kitasatosporales</taxon>
        <taxon>Streptomycetaceae</taxon>
        <taxon>Streptomyces</taxon>
    </lineage>
</organism>
<keyword evidence="3" id="KW-0808">Transferase</keyword>
<accession>A0A6B3C957</accession>
<name>A0A6B3C957_9ACTN</name>
<keyword evidence="3" id="KW-0012">Acyltransferase</keyword>
<dbReference type="GO" id="GO:0009103">
    <property type="term" value="P:lipopolysaccharide biosynthetic process"/>
    <property type="evidence" value="ECO:0007669"/>
    <property type="project" value="TreeGrafter"/>
</dbReference>
<dbReference type="PANTHER" id="PTHR23028:SF53">
    <property type="entry name" value="ACYL_TRANSF_3 DOMAIN-CONTAINING PROTEIN"/>
    <property type="match status" value="1"/>
</dbReference>
<keyword evidence="1" id="KW-0472">Membrane</keyword>
<dbReference type="GO" id="GO:0016020">
    <property type="term" value="C:membrane"/>
    <property type="evidence" value="ECO:0007669"/>
    <property type="project" value="TreeGrafter"/>
</dbReference>
<proteinExistence type="predicted"/>
<feature type="transmembrane region" description="Helical" evidence="1">
    <location>
        <begin position="27"/>
        <end position="50"/>
    </location>
</feature>
<comment type="caution">
    <text evidence="3">The sequence shown here is derived from an EMBL/GenBank/DDBJ whole genome shotgun (WGS) entry which is preliminary data.</text>
</comment>
<dbReference type="Pfam" id="PF01757">
    <property type="entry name" value="Acyl_transf_3"/>
    <property type="match status" value="1"/>
</dbReference>
<dbReference type="GO" id="GO:0016747">
    <property type="term" value="F:acyltransferase activity, transferring groups other than amino-acyl groups"/>
    <property type="evidence" value="ECO:0007669"/>
    <property type="project" value="InterPro"/>
</dbReference>
<dbReference type="AlphaFoldDB" id="A0A6B3C957"/>
<feature type="domain" description="Acyltransferase 3" evidence="2">
    <location>
        <begin position="22"/>
        <end position="131"/>
    </location>
</feature>